<feature type="compositionally biased region" description="Basic residues" evidence="1">
    <location>
        <begin position="331"/>
        <end position="344"/>
    </location>
</feature>
<feature type="compositionally biased region" description="Pro residues" evidence="1">
    <location>
        <begin position="290"/>
        <end position="309"/>
    </location>
</feature>
<dbReference type="AlphaFoldDB" id="A0A915JIS6"/>
<feature type="compositionally biased region" description="Polar residues" evidence="1">
    <location>
        <begin position="314"/>
        <end position="323"/>
    </location>
</feature>
<protein>
    <submittedName>
        <fullName evidence="3">Uncharacterized protein</fullName>
    </submittedName>
</protein>
<dbReference type="Proteomes" id="UP000887565">
    <property type="component" value="Unplaced"/>
</dbReference>
<evidence type="ECO:0000256" key="1">
    <source>
        <dbReference type="SAM" id="MobiDB-lite"/>
    </source>
</evidence>
<accession>A0A915JIS6</accession>
<name>A0A915JIS6_ROMCU</name>
<dbReference type="WBParaSite" id="nRc.2.0.1.t25987-RA">
    <property type="protein sequence ID" value="nRc.2.0.1.t25987-RA"/>
    <property type="gene ID" value="nRc.2.0.1.g25987"/>
</dbReference>
<organism evidence="2 3">
    <name type="scientific">Romanomermis culicivorax</name>
    <name type="common">Nematode worm</name>
    <dbReference type="NCBI Taxonomy" id="13658"/>
    <lineage>
        <taxon>Eukaryota</taxon>
        <taxon>Metazoa</taxon>
        <taxon>Ecdysozoa</taxon>
        <taxon>Nematoda</taxon>
        <taxon>Enoplea</taxon>
        <taxon>Dorylaimia</taxon>
        <taxon>Mermithida</taxon>
        <taxon>Mermithoidea</taxon>
        <taxon>Mermithidae</taxon>
        <taxon>Romanomermis</taxon>
    </lineage>
</organism>
<sequence>MDTPIEQINIDKSNYTANRHSRFHFYSRLLNIIDFQNRFSFPVPVYRCPLRTTASVRMLTAEELFDPPTSAIEVEPADEELLDTPIFDLNIVKLPPSTDVSALPVPTATADFTATTRQITDFLKLMLDDISTLAPVPMEKSTPVQPTAMKAETNTTRDQTLIDIPEETTTDESTAMDVGATGACCRGCPAGTHHGPLHLFRNSGNPTQTSDYCDYPQWQALAAALTAYHFPLQPPSMLFPEHHWMDYPDTLKEEIQRILLPQLTPALAAPQVAQPALVIARTAIQPPAALPLPPVSQPPPPVTLLPPTMPMDVQTPQAPSSSMPALDRHGQPIRKPGRYKHSAK</sequence>
<proteinExistence type="predicted"/>
<feature type="region of interest" description="Disordered" evidence="1">
    <location>
        <begin position="290"/>
        <end position="344"/>
    </location>
</feature>
<keyword evidence="2" id="KW-1185">Reference proteome</keyword>
<evidence type="ECO:0000313" key="2">
    <source>
        <dbReference type="Proteomes" id="UP000887565"/>
    </source>
</evidence>
<reference evidence="3" key="1">
    <citation type="submission" date="2022-11" db="UniProtKB">
        <authorList>
            <consortium name="WormBaseParasite"/>
        </authorList>
    </citation>
    <scope>IDENTIFICATION</scope>
</reference>
<evidence type="ECO:0000313" key="3">
    <source>
        <dbReference type="WBParaSite" id="nRc.2.0.1.t25987-RA"/>
    </source>
</evidence>